<feature type="compositionally biased region" description="Low complexity" evidence="5">
    <location>
        <begin position="758"/>
        <end position="767"/>
    </location>
</feature>
<dbReference type="GO" id="GO:0005886">
    <property type="term" value="C:plasma membrane"/>
    <property type="evidence" value="ECO:0007669"/>
    <property type="project" value="TreeGrafter"/>
</dbReference>
<feature type="compositionally biased region" description="Pro residues" evidence="5">
    <location>
        <begin position="488"/>
        <end position="500"/>
    </location>
</feature>
<sequence>MDDVRTEVVSTKTYSDDETSEAFSENQGAILWPRRSLLYRVCFLSIMPLFIIFLVGFSSPFWMRKHQVDKYRGHYPLMKVDVTIGLWRVCEGRDFNDISDCTSLPDVTSYMMACQAMLCLCFIFTFFSLVFGLYENCATRYDIDDGGEARTKRPEMNAITAGIFGLVGVSMYGVTIIDVSRNGEGAVHWAFPVTAGSVTGLIVCGILMAIANPINSSMPSFPGQVMSLSRQNSARNREPSAQDRLVSMNESQVSSQQPPGNGNASGAGGSTQYGVTTTMNSETSQRRPQRPLLPGLSPLMPRSESCLSSHVSSPDLYTSVATTADGESSEGHQSTQAALEIHAHHSGQDDDECDPRTGGRSTATLSSSSRRVQTAAQRRSWHFDDRSDVTNASDLIDFTANPRLVATHKPPKKPPVPPRRDKQGSSAGLASLPDGTDSRDLLESNNTPSILRKDREGSLPRQDVTQEQPKKRNTNPFLDDSTAQSTPAVPPPPPPPPPVKPSTNLPQGDANSLSNESWDNQPWPEPPPPHLPAMSASPVPSDTEVENINLKPFLPISQVNNVPESLQYQPQNSYLVRGSSQGQSIQSRDNQMQELRTKETESRSQGNKTPAGQQDKARRALTPSSKQMADNRPTANQTIAKPTRKAPPVPILREYDNPLFNDQSIDERRAQAYADGLTPPMAHHTTATSFVNPDIQGNPPSYYSVVDTLGSEPATYRRHSSHYPYPLTTEDIRSTSPPKYSRPRMANGTGTQNHRARGNNANGAGNRTRPRQVKREHHQRRNNNTPDGQHTQLQASPRDQCYGSSPDLMARSPRVGRKRLDATGGGDGESPRRGRQGHHRATEPRKYPAGNFPPHWADSDL</sequence>
<proteinExistence type="predicted"/>
<evidence type="ECO:0000256" key="5">
    <source>
        <dbReference type="SAM" id="MobiDB-lite"/>
    </source>
</evidence>
<feature type="compositionally biased region" description="Low complexity" evidence="5">
    <location>
        <begin position="578"/>
        <end position="587"/>
    </location>
</feature>
<evidence type="ECO:0000313" key="8">
    <source>
        <dbReference type="Proteomes" id="UP000735302"/>
    </source>
</evidence>
<feature type="compositionally biased region" description="Polar residues" evidence="5">
    <location>
        <begin position="622"/>
        <end position="640"/>
    </location>
</feature>
<name>A0AAV4DQH4_9GAST</name>
<organism evidence="7 8">
    <name type="scientific">Plakobranchus ocellatus</name>
    <dbReference type="NCBI Taxonomy" id="259542"/>
    <lineage>
        <taxon>Eukaryota</taxon>
        <taxon>Metazoa</taxon>
        <taxon>Spiralia</taxon>
        <taxon>Lophotrochozoa</taxon>
        <taxon>Mollusca</taxon>
        <taxon>Gastropoda</taxon>
        <taxon>Heterobranchia</taxon>
        <taxon>Euthyneura</taxon>
        <taxon>Panpulmonata</taxon>
        <taxon>Sacoglossa</taxon>
        <taxon>Placobranchoidea</taxon>
        <taxon>Plakobranchidae</taxon>
        <taxon>Plakobranchus</taxon>
    </lineage>
</organism>
<reference evidence="7 8" key="1">
    <citation type="journal article" date="2021" name="Elife">
        <title>Chloroplast acquisition without the gene transfer in kleptoplastic sea slugs, Plakobranchus ocellatus.</title>
        <authorList>
            <person name="Maeda T."/>
            <person name="Takahashi S."/>
            <person name="Yoshida T."/>
            <person name="Shimamura S."/>
            <person name="Takaki Y."/>
            <person name="Nagai Y."/>
            <person name="Toyoda A."/>
            <person name="Suzuki Y."/>
            <person name="Arimoto A."/>
            <person name="Ishii H."/>
            <person name="Satoh N."/>
            <person name="Nishiyama T."/>
            <person name="Hasebe M."/>
            <person name="Maruyama T."/>
            <person name="Minagawa J."/>
            <person name="Obokata J."/>
            <person name="Shigenobu S."/>
        </authorList>
    </citation>
    <scope>NUCLEOTIDE SEQUENCE [LARGE SCALE GENOMIC DNA]</scope>
</reference>
<dbReference type="InterPro" id="IPR004031">
    <property type="entry name" value="PMP22/EMP/MP20/Claudin"/>
</dbReference>
<evidence type="ECO:0000256" key="3">
    <source>
        <dbReference type="ARBA" id="ARBA00022989"/>
    </source>
</evidence>
<evidence type="ECO:0000256" key="4">
    <source>
        <dbReference type="ARBA" id="ARBA00023136"/>
    </source>
</evidence>
<feature type="region of interest" description="Disordered" evidence="5">
    <location>
        <begin position="400"/>
        <end position="546"/>
    </location>
</feature>
<evidence type="ECO:0000313" key="7">
    <source>
        <dbReference type="EMBL" id="GFO46371.1"/>
    </source>
</evidence>
<feature type="transmembrane region" description="Helical" evidence="6">
    <location>
        <begin position="37"/>
        <end position="57"/>
    </location>
</feature>
<keyword evidence="3 6" id="KW-1133">Transmembrane helix</keyword>
<dbReference type="InterPro" id="IPR050579">
    <property type="entry name" value="PMP-22/EMP/MP20-like"/>
</dbReference>
<dbReference type="Proteomes" id="UP000735302">
    <property type="component" value="Unassembled WGS sequence"/>
</dbReference>
<feature type="compositionally biased region" description="Low complexity" evidence="5">
    <location>
        <begin position="356"/>
        <end position="371"/>
    </location>
</feature>
<comment type="caution">
    <text evidence="7">The sequence shown here is derived from an EMBL/GenBank/DDBJ whole genome shotgun (WGS) entry which is preliminary data.</text>
</comment>
<evidence type="ECO:0000256" key="6">
    <source>
        <dbReference type="SAM" id="Phobius"/>
    </source>
</evidence>
<evidence type="ECO:0000256" key="1">
    <source>
        <dbReference type="ARBA" id="ARBA00004141"/>
    </source>
</evidence>
<feature type="compositionally biased region" description="Basic residues" evidence="5">
    <location>
        <begin position="768"/>
        <end position="781"/>
    </location>
</feature>
<dbReference type="Gene3D" id="1.20.140.150">
    <property type="match status" value="1"/>
</dbReference>
<feature type="compositionally biased region" description="Polar residues" evidence="5">
    <location>
        <begin position="603"/>
        <end position="612"/>
    </location>
</feature>
<feature type="region of interest" description="Disordered" evidence="5">
    <location>
        <begin position="225"/>
        <end position="312"/>
    </location>
</feature>
<protein>
    <submittedName>
        <fullName evidence="7">Uncharacterized protein</fullName>
    </submittedName>
</protein>
<feature type="transmembrane region" description="Helical" evidence="6">
    <location>
        <begin position="155"/>
        <end position="177"/>
    </location>
</feature>
<feature type="compositionally biased region" description="Polar residues" evidence="5">
    <location>
        <begin position="272"/>
        <end position="283"/>
    </location>
</feature>
<dbReference type="PANTHER" id="PTHR10671">
    <property type="entry name" value="EPITHELIAL MEMBRANE PROTEIN-RELATED"/>
    <property type="match status" value="1"/>
</dbReference>
<gene>
    <name evidence="7" type="ORF">PoB_007287600</name>
</gene>
<feature type="compositionally biased region" description="Polar residues" evidence="5">
    <location>
        <begin position="782"/>
        <end position="797"/>
    </location>
</feature>
<feature type="transmembrane region" description="Helical" evidence="6">
    <location>
        <begin position="189"/>
        <end position="211"/>
    </location>
</feature>
<dbReference type="Pfam" id="PF00822">
    <property type="entry name" value="PMP22_Claudin"/>
    <property type="match status" value="1"/>
</dbReference>
<dbReference type="AlphaFoldDB" id="A0AAV4DQH4"/>
<comment type="subcellular location">
    <subcellularLocation>
        <location evidence="1">Membrane</location>
        <topology evidence="1">Multi-pass membrane protein</topology>
    </subcellularLocation>
</comment>
<accession>A0AAV4DQH4</accession>
<keyword evidence="2 6" id="KW-0812">Transmembrane</keyword>
<feature type="compositionally biased region" description="Polar residues" evidence="5">
    <location>
        <begin position="248"/>
        <end position="257"/>
    </location>
</feature>
<feature type="region of interest" description="Disordered" evidence="5">
    <location>
        <begin position="343"/>
        <end position="381"/>
    </location>
</feature>
<feature type="region of interest" description="Disordered" evidence="5">
    <location>
        <begin position="576"/>
        <end position="651"/>
    </location>
</feature>
<feature type="transmembrane region" description="Helical" evidence="6">
    <location>
        <begin position="110"/>
        <end position="134"/>
    </location>
</feature>
<feature type="region of interest" description="Disordered" evidence="5">
    <location>
        <begin position="715"/>
        <end position="861"/>
    </location>
</feature>
<feature type="compositionally biased region" description="Polar residues" evidence="5">
    <location>
        <begin position="502"/>
        <end position="520"/>
    </location>
</feature>
<evidence type="ECO:0000256" key="2">
    <source>
        <dbReference type="ARBA" id="ARBA00022692"/>
    </source>
</evidence>
<dbReference type="PANTHER" id="PTHR10671:SF108">
    <property type="entry name" value="CLAUDIN FAMILY PROTEIN-RELATED"/>
    <property type="match status" value="1"/>
</dbReference>
<keyword evidence="4 6" id="KW-0472">Membrane</keyword>
<keyword evidence="8" id="KW-1185">Reference proteome</keyword>
<dbReference type="EMBL" id="BLXT01008183">
    <property type="protein sequence ID" value="GFO46371.1"/>
    <property type="molecule type" value="Genomic_DNA"/>
</dbReference>